<comment type="caution">
    <text evidence="7">The sequence shown here is derived from an EMBL/GenBank/DDBJ whole genome shotgun (WGS) entry which is preliminary data.</text>
</comment>
<organism evidence="7 8">
    <name type="scientific">Thelonectria olida</name>
    <dbReference type="NCBI Taxonomy" id="1576542"/>
    <lineage>
        <taxon>Eukaryota</taxon>
        <taxon>Fungi</taxon>
        <taxon>Dikarya</taxon>
        <taxon>Ascomycota</taxon>
        <taxon>Pezizomycotina</taxon>
        <taxon>Sordariomycetes</taxon>
        <taxon>Hypocreomycetidae</taxon>
        <taxon>Hypocreales</taxon>
        <taxon>Nectriaceae</taxon>
        <taxon>Thelonectria</taxon>
    </lineage>
</organism>
<feature type="transmembrane region" description="Helical" evidence="5">
    <location>
        <begin position="210"/>
        <end position="230"/>
    </location>
</feature>
<feature type="transmembrane region" description="Helical" evidence="5">
    <location>
        <begin position="251"/>
        <end position="274"/>
    </location>
</feature>
<evidence type="ECO:0000259" key="6">
    <source>
        <dbReference type="PROSITE" id="PS50850"/>
    </source>
</evidence>
<evidence type="ECO:0000256" key="5">
    <source>
        <dbReference type="SAM" id="Phobius"/>
    </source>
</evidence>
<reference evidence="7 8" key="1">
    <citation type="journal article" date="2021" name="Nat. Commun.">
        <title>Genetic determinants of endophytism in the Arabidopsis root mycobiome.</title>
        <authorList>
            <person name="Mesny F."/>
            <person name="Miyauchi S."/>
            <person name="Thiergart T."/>
            <person name="Pickel B."/>
            <person name="Atanasova L."/>
            <person name="Karlsson M."/>
            <person name="Huettel B."/>
            <person name="Barry K.W."/>
            <person name="Haridas S."/>
            <person name="Chen C."/>
            <person name="Bauer D."/>
            <person name="Andreopoulos W."/>
            <person name="Pangilinan J."/>
            <person name="LaButti K."/>
            <person name="Riley R."/>
            <person name="Lipzen A."/>
            <person name="Clum A."/>
            <person name="Drula E."/>
            <person name="Henrissat B."/>
            <person name="Kohler A."/>
            <person name="Grigoriev I.V."/>
            <person name="Martin F.M."/>
            <person name="Hacquard S."/>
        </authorList>
    </citation>
    <scope>NUCLEOTIDE SEQUENCE [LARGE SCALE GENOMIC DNA]</scope>
    <source>
        <strain evidence="7 8">MPI-CAGE-CH-0241</strain>
    </source>
</reference>
<evidence type="ECO:0000256" key="4">
    <source>
        <dbReference type="SAM" id="MobiDB-lite"/>
    </source>
</evidence>
<evidence type="ECO:0000256" key="2">
    <source>
        <dbReference type="ARBA" id="ARBA00006727"/>
    </source>
</evidence>
<feature type="transmembrane region" description="Helical" evidence="5">
    <location>
        <begin position="378"/>
        <end position="397"/>
    </location>
</feature>
<dbReference type="PANTHER" id="PTHR11360">
    <property type="entry name" value="MONOCARBOXYLATE TRANSPORTER"/>
    <property type="match status" value="1"/>
</dbReference>
<feature type="transmembrane region" description="Helical" evidence="5">
    <location>
        <begin position="417"/>
        <end position="437"/>
    </location>
</feature>
<evidence type="ECO:0000313" key="7">
    <source>
        <dbReference type="EMBL" id="KAH6877245.1"/>
    </source>
</evidence>
<keyword evidence="3" id="KW-0325">Glycoprotein</keyword>
<keyword evidence="5" id="KW-0472">Membrane</keyword>
<dbReference type="SUPFAM" id="SSF103473">
    <property type="entry name" value="MFS general substrate transporter"/>
    <property type="match status" value="1"/>
</dbReference>
<feature type="transmembrane region" description="Helical" evidence="5">
    <location>
        <begin position="286"/>
        <end position="305"/>
    </location>
</feature>
<keyword evidence="5" id="KW-1133">Transmembrane helix</keyword>
<evidence type="ECO:0000256" key="3">
    <source>
        <dbReference type="ARBA" id="ARBA00023180"/>
    </source>
</evidence>
<dbReference type="GO" id="GO:0022857">
    <property type="term" value="F:transmembrane transporter activity"/>
    <property type="evidence" value="ECO:0007669"/>
    <property type="project" value="InterPro"/>
</dbReference>
<dbReference type="PANTHER" id="PTHR11360:SF305">
    <property type="entry name" value="MAJOR FACILITATOR SUPERFAMILY (MFS) PROFILE DOMAIN-CONTAINING PROTEIN"/>
    <property type="match status" value="1"/>
</dbReference>
<keyword evidence="5" id="KW-0812">Transmembrane</keyword>
<evidence type="ECO:0000313" key="8">
    <source>
        <dbReference type="Proteomes" id="UP000777438"/>
    </source>
</evidence>
<feature type="transmembrane region" description="Helical" evidence="5">
    <location>
        <begin position="178"/>
        <end position="198"/>
    </location>
</feature>
<keyword evidence="8" id="KW-1185">Reference proteome</keyword>
<dbReference type="InterPro" id="IPR036259">
    <property type="entry name" value="MFS_trans_sf"/>
</dbReference>
<dbReference type="Pfam" id="PF07690">
    <property type="entry name" value="MFS_1"/>
    <property type="match status" value="1"/>
</dbReference>
<feature type="region of interest" description="Disordered" evidence="4">
    <location>
        <begin position="1"/>
        <end position="41"/>
    </location>
</feature>
<dbReference type="Proteomes" id="UP000777438">
    <property type="component" value="Unassembled WGS sequence"/>
</dbReference>
<dbReference type="InterPro" id="IPR011701">
    <property type="entry name" value="MFS"/>
</dbReference>
<feature type="transmembrane region" description="Helical" evidence="5">
    <location>
        <begin position="121"/>
        <end position="139"/>
    </location>
</feature>
<dbReference type="PROSITE" id="PS50850">
    <property type="entry name" value="MFS"/>
    <property type="match status" value="1"/>
</dbReference>
<dbReference type="InterPro" id="IPR020846">
    <property type="entry name" value="MFS_dom"/>
</dbReference>
<dbReference type="OrthoDB" id="6499973at2759"/>
<evidence type="ECO:0000256" key="1">
    <source>
        <dbReference type="ARBA" id="ARBA00004141"/>
    </source>
</evidence>
<feature type="transmembrane region" description="Helical" evidence="5">
    <location>
        <begin position="343"/>
        <end position="366"/>
    </location>
</feature>
<protein>
    <submittedName>
        <fullName evidence="7">Major facilitator superfamily domain-containing protein</fullName>
    </submittedName>
</protein>
<dbReference type="InterPro" id="IPR050327">
    <property type="entry name" value="Proton-linked_MCT"/>
</dbReference>
<dbReference type="Gene3D" id="1.20.1250.20">
    <property type="entry name" value="MFS general substrate transporter like domains"/>
    <property type="match status" value="2"/>
</dbReference>
<comment type="similarity">
    <text evidence="2">Belongs to the major facilitator superfamily. Monocarboxylate porter (TC 2.A.1.13) family.</text>
</comment>
<feature type="domain" description="Major facilitator superfamily (MFS) profile" evidence="6">
    <location>
        <begin position="252"/>
        <end position="446"/>
    </location>
</feature>
<dbReference type="GO" id="GO:0016020">
    <property type="term" value="C:membrane"/>
    <property type="evidence" value="ECO:0007669"/>
    <property type="project" value="UniProtKB-SubCell"/>
</dbReference>
<name>A0A9P9AMF7_9HYPO</name>
<dbReference type="AlphaFoldDB" id="A0A9P9AMF7"/>
<feature type="transmembrane region" description="Helical" evidence="5">
    <location>
        <begin position="88"/>
        <end position="109"/>
    </location>
</feature>
<dbReference type="EMBL" id="JAGPYM010000030">
    <property type="protein sequence ID" value="KAH6877245.1"/>
    <property type="molecule type" value="Genomic_DNA"/>
</dbReference>
<feature type="transmembrane region" description="Helical" evidence="5">
    <location>
        <begin position="53"/>
        <end position="76"/>
    </location>
</feature>
<feature type="transmembrane region" description="Helical" evidence="5">
    <location>
        <begin position="317"/>
        <end position="337"/>
    </location>
</feature>
<comment type="subcellular location">
    <subcellularLocation>
        <location evidence="1">Membrane</location>
        <topology evidence="1">Multi-pass membrane protein</topology>
    </subcellularLocation>
</comment>
<accession>A0A9P9AMF7</accession>
<feature type="transmembrane region" description="Helical" evidence="5">
    <location>
        <begin position="145"/>
        <end position="166"/>
    </location>
</feature>
<gene>
    <name evidence="7" type="ORF">B0T10DRAFT_584324</name>
</gene>
<sequence>MSAQTPSKPTAWEESASSSSDNCEKQSDSETTQENPLPESLPEKFVFDGPKGWITVAAATCSLFVYLGVIYSWGIMQVKLVETASSSLTTLTFVGSLATSFMISISILSGNAVRKFGYQKTAFAGGFLMGLGEFLASWTTEHIGALFVFHGVLFGIGGGLSIFACSTAPLRWFKKHRALAMGVVFGGGGLGSAIMSIATNIMVRDLGVAWTFRILGFMLWAVCLPASFLIQQPKGSENGNLKLQWHRFKEAKFLVIVAGTALSCFPLFIPPYFIPVFARSMGYSRQISIITLAAWNLASMVGRVLGGYTADSLLGPVNSLIVCLIFTSLSSLIIWPLASTIGIFAPFLVLNGMGCGAFFSLVPPVIGATFGSENTLGILPIVWTCWFFGFFFGTPIASGLYSLSGGGHDISQYRPAAFYAGGMSMVGILFIAAIRMAHTRRFFVKV</sequence>
<proteinExistence type="inferred from homology"/>